<dbReference type="RefSeq" id="WP_188848338.1">
    <property type="nucleotide sequence ID" value="NZ_BMQS01000003.1"/>
</dbReference>
<keyword evidence="1" id="KW-0812">Transmembrane</keyword>
<dbReference type="InterPro" id="IPR036390">
    <property type="entry name" value="WH_DNA-bd_sf"/>
</dbReference>
<organism evidence="2 3">
    <name type="scientific">Sulfodiicoccus acidiphilus</name>
    <dbReference type="NCBI Taxonomy" id="1670455"/>
    <lineage>
        <taxon>Archaea</taxon>
        <taxon>Thermoproteota</taxon>
        <taxon>Thermoprotei</taxon>
        <taxon>Sulfolobales</taxon>
        <taxon>Sulfolobaceae</taxon>
        <taxon>Sulfodiicoccus</taxon>
    </lineage>
</organism>
<dbReference type="EMBL" id="BMQS01000003">
    <property type="protein sequence ID" value="GGT89819.1"/>
    <property type="molecule type" value="Genomic_DNA"/>
</dbReference>
<gene>
    <name evidence="2" type="ORF">GCM10007116_04580</name>
</gene>
<accession>A0A830H297</accession>
<sequence length="273" mass="31124">MQSSDGLDRVLNFWRSVDEKIDLSKSEVQWKIVLAMMSKSQCTTAELAKEIRENKKATIDAVRKLIKKGLVVKVKFDVYALSEAGKQLTEEIRKFGSSVLPTLTVEDTEEYLNNSTHFYYFSEILKASIVNGGEVPVSRLALELGVSRNTVRTYLELFSTKYKFFKKVTKRTLTGKVRQTYVVSDAGLKYGNRIPGMFKTKNNLLMKFMLRITASTRFETSVLKLMAFFTATAPLLIFFRGDALVHKVEAIAWLYSMIFFSLLSVSAYFISRT</sequence>
<evidence type="ECO:0000256" key="1">
    <source>
        <dbReference type="SAM" id="Phobius"/>
    </source>
</evidence>
<feature type="transmembrane region" description="Helical" evidence="1">
    <location>
        <begin position="221"/>
        <end position="239"/>
    </location>
</feature>
<dbReference type="Proteomes" id="UP000616143">
    <property type="component" value="Unassembled WGS sequence"/>
</dbReference>
<name>A0A830H297_9CREN</name>
<keyword evidence="1" id="KW-1133">Transmembrane helix</keyword>
<dbReference type="OrthoDB" id="36823at2157"/>
<protein>
    <submittedName>
        <fullName evidence="2">MarR family transcriptional regulator</fullName>
    </submittedName>
</protein>
<feature type="transmembrane region" description="Helical" evidence="1">
    <location>
        <begin position="251"/>
        <end position="270"/>
    </location>
</feature>
<dbReference type="SUPFAM" id="SSF46785">
    <property type="entry name" value="Winged helix' DNA-binding domain"/>
    <property type="match status" value="1"/>
</dbReference>
<proteinExistence type="predicted"/>
<reference evidence="2" key="2">
    <citation type="submission" date="2020-09" db="EMBL/GenBank/DDBJ databases">
        <authorList>
            <person name="Sun Q."/>
            <person name="Ohkuma M."/>
        </authorList>
    </citation>
    <scope>NUCLEOTIDE SEQUENCE</scope>
    <source>
        <strain evidence="2">JCM 31740</strain>
    </source>
</reference>
<comment type="caution">
    <text evidence="2">The sequence shown here is derived from an EMBL/GenBank/DDBJ whole genome shotgun (WGS) entry which is preliminary data.</text>
</comment>
<keyword evidence="1" id="KW-0472">Membrane</keyword>
<evidence type="ECO:0000313" key="3">
    <source>
        <dbReference type="Proteomes" id="UP000616143"/>
    </source>
</evidence>
<dbReference type="InterPro" id="IPR036388">
    <property type="entry name" value="WH-like_DNA-bd_sf"/>
</dbReference>
<dbReference type="Gene3D" id="1.10.10.10">
    <property type="entry name" value="Winged helix-like DNA-binding domain superfamily/Winged helix DNA-binding domain"/>
    <property type="match status" value="1"/>
</dbReference>
<reference evidence="2" key="1">
    <citation type="journal article" date="2014" name="Int. J. Syst. Evol. Microbiol.">
        <title>Complete genome sequence of Corynebacterium casei LMG S-19264T (=DSM 44701T), isolated from a smear-ripened cheese.</title>
        <authorList>
            <consortium name="US DOE Joint Genome Institute (JGI-PGF)"/>
            <person name="Walter F."/>
            <person name="Albersmeier A."/>
            <person name="Kalinowski J."/>
            <person name="Ruckert C."/>
        </authorList>
    </citation>
    <scope>NUCLEOTIDE SEQUENCE</scope>
    <source>
        <strain evidence="2">JCM 31740</strain>
    </source>
</reference>
<dbReference type="AlphaFoldDB" id="A0A830H297"/>
<evidence type="ECO:0000313" key="2">
    <source>
        <dbReference type="EMBL" id="GGT89819.1"/>
    </source>
</evidence>